<dbReference type="SMART" id="SM00473">
    <property type="entry name" value="PAN_AP"/>
    <property type="match status" value="1"/>
</dbReference>
<evidence type="ECO:0000259" key="16">
    <source>
        <dbReference type="PROSITE" id="PS50011"/>
    </source>
</evidence>
<dbReference type="InterPro" id="IPR000858">
    <property type="entry name" value="S_locus_glycoprot_dom"/>
</dbReference>
<feature type="domain" description="Protein kinase" evidence="16">
    <location>
        <begin position="482"/>
        <end position="757"/>
    </location>
</feature>
<evidence type="ECO:0000313" key="19">
    <source>
        <dbReference type="EMBL" id="KAK9156021.1"/>
    </source>
</evidence>
<feature type="domain" description="Apple" evidence="18">
    <location>
        <begin position="332"/>
        <end position="406"/>
    </location>
</feature>
<dbReference type="Pfam" id="PF00069">
    <property type="entry name" value="Pkinase"/>
    <property type="match status" value="1"/>
</dbReference>
<feature type="domain" description="Bulb-type lectin" evidence="17">
    <location>
        <begin position="14"/>
        <end position="139"/>
    </location>
</feature>
<evidence type="ECO:0000256" key="14">
    <source>
        <dbReference type="PROSITE-ProRule" id="PRU10141"/>
    </source>
</evidence>
<keyword evidence="9 15" id="KW-1133">Transmembrane helix</keyword>
<evidence type="ECO:0000256" key="10">
    <source>
        <dbReference type="ARBA" id="ARBA00023136"/>
    </source>
</evidence>
<dbReference type="InterPro" id="IPR003609">
    <property type="entry name" value="Pan_app"/>
</dbReference>
<dbReference type="SMART" id="SM00108">
    <property type="entry name" value="B_lectin"/>
    <property type="match status" value="1"/>
</dbReference>
<dbReference type="InterPro" id="IPR036426">
    <property type="entry name" value="Bulb-type_lectin_dom_sf"/>
</dbReference>
<reference evidence="19 20" key="1">
    <citation type="submission" date="2024-01" db="EMBL/GenBank/DDBJ databases">
        <title>Genome assemblies of Stephania.</title>
        <authorList>
            <person name="Yang L."/>
        </authorList>
    </citation>
    <scope>NUCLEOTIDE SEQUENCE [LARGE SCALE GENOMIC DNA]</scope>
    <source>
        <strain evidence="19">QJT</strain>
        <tissue evidence="19">Leaf</tissue>
    </source>
</reference>
<evidence type="ECO:0000256" key="2">
    <source>
        <dbReference type="ARBA" id="ARBA00022527"/>
    </source>
</evidence>
<feature type="binding site" evidence="14">
    <location>
        <position position="511"/>
    </location>
    <ligand>
        <name>ATP</name>
        <dbReference type="ChEBI" id="CHEBI:30616"/>
    </ligand>
</feature>
<dbReference type="GO" id="GO:0005524">
    <property type="term" value="F:ATP binding"/>
    <property type="evidence" value="ECO:0007669"/>
    <property type="project" value="UniProtKB-UniRule"/>
</dbReference>
<dbReference type="FunFam" id="2.90.10.10:FF:000005">
    <property type="entry name" value="G-type lectin S-receptor-like serine/threonine-protein kinase"/>
    <property type="match status" value="1"/>
</dbReference>
<dbReference type="SUPFAM" id="SSF51110">
    <property type="entry name" value="alpha-D-mannose-specific plant lectins"/>
    <property type="match status" value="1"/>
</dbReference>
<evidence type="ECO:0000259" key="18">
    <source>
        <dbReference type="PROSITE" id="PS50948"/>
    </source>
</evidence>
<keyword evidence="5" id="KW-0732">Signal</keyword>
<comment type="subcellular location">
    <subcellularLocation>
        <location evidence="1">Membrane</location>
        <topology evidence="1">Single-pass membrane protein</topology>
    </subcellularLocation>
</comment>
<dbReference type="EMBL" id="JBBNAE010000001">
    <property type="protein sequence ID" value="KAK9156021.1"/>
    <property type="molecule type" value="Genomic_DNA"/>
</dbReference>
<dbReference type="Proteomes" id="UP001417504">
    <property type="component" value="Unassembled WGS sequence"/>
</dbReference>
<dbReference type="CDD" id="cd00028">
    <property type="entry name" value="B_lectin"/>
    <property type="match status" value="1"/>
</dbReference>
<keyword evidence="2 13" id="KW-0723">Serine/threonine-protein kinase</keyword>
<keyword evidence="11" id="KW-1015">Disulfide bond</keyword>
<dbReference type="InterPro" id="IPR008271">
    <property type="entry name" value="Ser/Thr_kinase_AS"/>
</dbReference>
<dbReference type="Pfam" id="PF00954">
    <property type="entry name" value="S_locus_glycop"/>
    <property type="match status" value="1"/>
</dbReference>
<comment type="catalytic activity">
    <reaction evidence="13">
        <text>L-seryl-[protein] + ATP = O-phospho-L-seryl-[protein] + ADP + H(+)</text>
        <dbReference type="Rhea" id="RHEA:17989"/>
        <dbReference type="Rhea" id="RHEA-COMP:9863"/>
        <dbReference type="Rhea" id="RHEA-COMP:11604"/>
        <dbReference type="ChEBI" id="CHEBI:15378"/>
        <dbReference type="ChEBI" id="CHEBI:29999"/>
        <dbReference type="ChEBI" id="CHEBI:30616"/>
        <dbReference type="ChEBI" id="CHEBI:83421"/>
        <dbReference type="ChEBI" id="CHEBI:456216"/>
        <dbReference type="EC" id="2.7.11.1"/>
    </reaction>
</comment>
<keyword evidence="7 13" id="KW-0418">Kinase</keyword>
<dbReference type="InterPro" id="IPR001480">
    <property type="entry name" value="Bulb-type_lectin_dom"/>
</dbReference>
<gene>
    <name evidence="19" type="ORF">Sjap_003501</name>
</gene>
<evidence type="ECO:0000256" key="12">
    <source>
        <dbReference type="ARBA" id="ARBA00023180"/>
    </source>
</evidence>
<protein>
    <recommendedName>
        <fullName evidence="13">Receptor-like serine/threonine-protein kinase</fullName>
        <ecNumber evidence="13">2.7.11.1</ecNumber>
    </recommendedName>
</protein>
<dbReference type="GO" id="GO:0004674">
    <property type="term" value="F:protein serine/threonine kinase activity"/>
    <property type="evidence" value="ECO:0007669"/>
    <property type="project" value="UniProtKB-KW"/>
</dbReference>
<dbReference type="FunFam" id="1.10.510.10:FF:000227">
    <property type="entry name" value="Serine/threonine-protein kinase"/>
    <property type="match status" value="1"/>
</dbReference>
<keyword evidence="12" id="KW-0325">Glycoprotein</keyword>
<dbReference type="PIRSF" id="PIRSF000641">
    <property type="entry name" value="SRK"/>
    <property type="match status" value="1"/>
</dbReference>
<dbReference type="InterPro" id="IPR000719">
    <property type="entry name" value="Prot_kinase_dom"/>
</dbReference>
<accession>A0AAP0KNW1</accession>
<dbReference type="Gene3D" id="2.90.10.10">
    <property type="entry name" value="Bulb-type lectin domain"/>
    <property type="match status" value="1"/>
</dbReference>
<dbReference type="Gene3D" id="3.30.200.20">
    <property type="entry name" value="Phosphorylase Kinase, domain 1"/>
    <property type="match status" value="1"/>
</dbReference>
<name>A0AAP0KNW1_9MAGN</name>
<evidence type="ECO:0000313" key="20">
    <source>
        <dbReference type="Proteomes" id="UP001417504"/>
    </source>
</evidence>
<dbReference type="PROSITE" id="PS50011">
    <property type="entry name" value="PROTEIN_KINASE_DOM"/>
    <property type="match status" value="1"/>
</dbReference>
<organism evidence="19 20">
    <name type="scientific">Stephania japonica</name>
    <dbReference type="NCBI Taxonomy" id="461633"/>
    <lineage>
        <taxon>Eukaryota</taxon>
        <taxon>Viridiplantae</taxon>
        <taxon>Streptophyta</taxon>
        <taxon>Embryophyta</taxon>
        <taxon>Tracheophyta</taxon>
        <taxon>Spermatophyta</taxon>
        <taxon>Magnoliopsida</taxon>
        <taxon>Ranunculales</taxon>
        <taxon>Menispermaceae</taxon>
        <taxon>Menispermoideae</taxon>
        <taxon>Cissampelideae</taxon>
        <taxon>Stephania</taxon>
    </lineage>
</organism>
<keyword evidence="6 13" id="KW-0547">Nucleotide-binding</keyword>
<evidence type="ECO:0000256" key="11">
    <source>
        <dbReference type="ARBA" id="ARBA00023157"/>
    </source>
</evidence>
<evidence type="ECO:0000256" key="5">
    <source>
        <dbReference type="ARBA" id="ARBA00022729"/>
    </source>
</evidence>
<evidence type="ECO:0000256" key="13">
    <source>
        <dbReference type="PIRNR" id="PIRNR000641"/>
    </source>
</evidence>
<evidence type="ECO:0000256" key="4">
    <source>
        <dbReference type="ARBA" id="ARBA00022692"/>
    </source>
</evidence>
<dbReference type="Pfam" id="PF08276">
    <property type="entry name" value="PAN_2"/>
    <property type="match status" value="1"/>
</dbReference>
<dbReference type="Gene3D" id="1.10.510.10">
    <property type="entry name" value="Transferase(Phosphotransferase) domain 1"/>
    <property type="match status" value="1"/>
</dbReference>
<evidence type="ECO:0000256" key="3">
    <source>
        <dbReference type="ARBA" id="ARBA00022679"/>
    </source>
</evidence>
<dbReference type="CDD" id="cd14066">
    <property type="entry name" value="STKc_IRAK"/>
    <property type="match status" value="1"/>
</dbReference>
<keyword evidence="20" id="KW-1185">Reference proteome</keyword>
<evidence type="ECO:0000256" key="7">
    <source>
        <dbReference type="ARBA" id="ARBA00022777"/>
    </source>
</evidence>
<evidence type="ECO:0000256" key="8">
    <source>
        <dbReference type="ARBA" id="ARBA00022840"/>
    </source>
</evidence>
<sequence length="783" mass="87509">MTSKTHLCNATKPTNTISSGQSISENQTIVSQNGHFELGFFAPGSSRKYYIGIWYKKASIQNRVVVWIANRDEPLSDSPSLELKLLDNGNLVLLNHFKIPIWSTNSISKAGNSSELVLGDDGNLVLRDGSDPLSHNLLWQSFDHPTDTTLPGAKTGYDKRTKVSTKLTSWRNSEDPTSGIYTLEATPDGHFGVHWNGSQEYWTTGTWNGRTFSQTPEMRSNSLFNFKRVSNENETYVTYSLNNRAVLSRTVLDLSGHYKQFLWMDGMQDWNVIWSQPLGKCAVYGLCGAFGICSENGAYVCQCLQGFQTKSPKDWDLLDYSGGCVRETSLQCGGKDWFLKVPNVRLPVNSKASKVHTDENCKLACSNDCSCGAYAYTSTGCFTWHGNLLNIQQLDSGGDDLYLRLAASEVSNSSRKVSVVSVIVGVVSGMIALAVILVLVIVRRLRGIKVRTSRTEEDNPRPIHQFTFLTAFKYKYLKVATKKFSEKLGGGGFGCVFKGALPNSTPIAVKKLEGISQGEKQFRSEVSTLGLLQHVNLVRLLGFCSEGNNRMLVYEFMSNGSLDSYLFHQDDSKVLNWSTRYQIAVGIARGLTYLHEKCRDYIIHCDIKPENILLDADFTPKVADFGLAKLVGREFSRVLTTFRGTVGYLAPEWTSGIAITTKADVYSYGMMLFEIISGRRNMKQDEDGKMCFFPTWAANKVFSEGHEVLCILDKKLERNADVEELTRAFRVACWCIQVEEVQRPSMGQIVQILEGLLEVNSPPIPKYLLALLENEETINFFSE</sequence>
<comment type="similarity">
    <text evidence="13">Belongs to the protein kinase superfamily. Ser/Thr protein kinase family.</text>
</comment>
<proteinExistence type="inferred from homology"/>
<dbReference type="Pfam" id="PF01453">
    <property type="entry name" value="B_lectin"/>
    <property type="match status" value="1"/>
</dbReference>
<dbReference type="SMART" id="SM00220">
    <property type="entry name" value="S_TKc"/>
    <property type="match status" value="1"/>
</dbReference>
<dbReference type="PROSITE" id="PS50948">
    <property type="entry name" value="PAN"/>
    <property type="match status" value="1"/>
</dbReference>
<dbReference type="PANTHER" id="PTHR47974">
    <property type="entry name" value="OS07G0415500 PROTEIN"/>
    <property type="match status" value="1"/>
</dbReference>
<comment type="catalytic activity">
    <reaction evidence="13">
        <text>L-threonyl-[protein] + ATP = O-phospho-L-threonyl-[protein] + ADP + H(+)</text>
        <dbReference type="Rhea" id="RHEA:46608"/>
        <dbReference type="Rhea" id="RHEA-COMP:11060"/>
        <dbReference type="Rhea" id="RHEA-COMP:11605"/>
        <dbReference type="ChEBI" id="CHEBI:15378"/>
        <dbReference type="ChEBI" id="CHEBI:30013"/>
        <dbReference type="ChEBI" id="CHEBI:30616"/>
        <dbReference type="ChEBI" id="CHEBI:61977"/>
        <dbReference type="ChEBI" id="CHEBI:456216"/>
        <dbReference type="EC" id="2.7.11.1"/>
    </reaction>
</comment>
<evidence type="ECO:0000256" key="6">
    <source>
        <dbReference type="ARBA" id="ARBA00022741"/>
    </source>
</evidence>
<dbReference type="InterPro" id="IPR024171">
    <property type="entry name" value="SRK-like_kinase"/>
</dbReference>
<dbReference type="PANTHER" id="PTHR47974:SF19">
    <property type="entry name" value="RECEPTOR-LIKE SERINE_THREONINE-PROTEIN KINASE"/>
    <property type="match status" value="1"/>
</dbReference>
<dbReference type="SUPFAM" id="SSF56112">
    <property type="entry name" value="Protein kinase-like (PK-like)"/>
    <property type="match status" value="1"/>
</dbReference>
<dbReference type="GO" id="GO:0016020">
    <property type="term" value="C:membrane"/>
    <property type="evidence" value="ECO:0007669"/>
    <property type="project" value="UniProtKB-SubCell"/>
</dbReference>
<dbReference type="EC" id="2.7.11.1" evidence="13"/>
<dbReference type="GO" id="GO:0048544">
    <property type="term" value="P:recognition of pollen"/>
    <property type="evidence" value="ECO:0007669"/>
    <property type="project" value="InterPro"/>
</dbReference>
<evidence type="ECO:0000256" key="15">
    <source>
        <dbReference type="SAM" id="Phobius"/>
    </source>
</evidence>
<comment type="caution">
    <text evidence="19">The sequence shown here is derived from an EMBL/GenBank/DDBJ whole genome shotgun (WGS) entry which is preliminary data.</text>
</comment>
<dbReference type="AlphaFoldDB" id="A0AAP0KNW1"/>
<feature type="transmembrane region" description="Helical" evidence="15">
    <location>
        <begin position="419"/>
        <end position="442"/>
    </location>
</feature>
<keyword evidence="4 15" id="KW-0812">Transmembrane</keyword>
<keyword evidence="8 13" id="KW-0067">ATP-binding</keyword>
<dbReference type="InterPro" id="IPR017441">
    <property type="entry name" value="Protein_kinase_ATP_BS"/>
</dbReference>
<keyword evidence="3 13" id="KW-0808">Transferase</keyword>
<dbReference type="PROSITE" id="PS00107">
    <property type="entry name" value="PROTEIN_KINASE_ATP"/>
    <property type="match status" value="1"/>
</dbReference>
<evidence type="ECO:0000259" key="17">
    <source>
        <dbReference type="PROSITE" id="PS50927"/>
    </source>
</evidence>
<dbReference type="InterPro" id="IPR011009">
    <property type="entry name" value="Kinase-like_dom_sf"/>
</dbReference>
<dbReference type="PROSITE" id="PS00108">
    <property type="entry name" value="PROTEIN_KINASE_ST"/>
    <property type="match status" value="1"/>
</dbReference>
<dbReference type="PROSITE" id="PS50927">
    <property type="entry name" value="BULB_LECTIN"/>
    <property type="match status" value="1"/>
</dbReference>
<dbReference type="CDD" id="cd01098">
    <property type="entry name" value="PAN_AP_plant"/>
    <property type="match status" value="1"/>
</dbReference>
<keyword evidence="10 15" id="KW-0472">Membrane</keyword>
<dbReference type="FunFam" id="3.30.200.20:FF:000178">
    <property type="entry name" value="serine/threonine-protein kinase PBS1-like"/>
    <property type="match status" value="1"/>
</dbReference>
<evidence type="ECO:0000256" key="1">
    <source>
        <dbReference type="ARBA" id="ARBA00004167"/>
    </source>
</evidence>
<evidence type="ECO:0000256" key="9">
    <source>
        <dbReference type="ARBA" id="ARBA00022989"/>
    </source>
</evidence>